<feature type="domain" description="Lon N-terminal" evidence="1">
    <location>
        <begin position="33"/>
        <end position="227"/>
    </location>
</feature>
<name>A0A955RQA7_UNCKA</name>
<dbReference type="PROSITE" id="PS51787">
    <property type="entry name" value="LON_N"/>
    <property type="match status" value="1"/>
</dbReference>
<dbReference type="GO" id="GO:0004176">
    <property type="term" value="F:ATP-dependent peptidase activity"/>
    <property type="evidence" value="ECO:0007669"/>
    <property type="project" value="InterPro"/>
</dbReference>
<dbReference type="Gene3D" id="2.30.130.40">
    <property type="entry name" value="LON domain-like"/>
    <property type="match status" value="1"/>
</dbReference>
<dbReference type="SMART" id="SM00464">
    <property type="entry name" value="LON"/>
    <property type="match status" value="1"/>
</dbReference>
<protein>
    <submittedName>
        <fullName evidence="2">LON peptidase substrate-binding domain-containing protein</fullName>
    </submittedName>
</protein>
<dbReference type="InterPro" id="IPR046336">
    <property type="entry name" value="Lon_prtase_N_sf"/>
</dbReference>
<gene>
    <name evidence="2" type="ORF">KC571_02345</name>
</gene>
<dbReference type="Gene3D" id="1.20.58.1480">
    <property type="match status" value="1"/>
</dbReference>
<dbReference type="PANTHER" id="PTHR43718:SF2">
    <property type="entry name" value="LON PROTEASE HOMOLOG, MITOCHONDRIAL"/>
    <property type="match status" value="1"/>
</dbReference>
<reference evidence="2" key="1">
    <citation type="submission" date="2020-04" db="EMBL/GenBank/DDBJ databases">
        <authorList>
            <person name="Zhang T."/>
        </authorList>
    </citation>
    <scope>NUCLEOTIDE SEQUENCE</scope>
    <source>
        <strain evidence="2">HKST-UBA01</strain>
    </source>
</reference>
<sequence length="271" mass="30416">MSLFRRYDSEGKVIEESDISSEEESFSDIPSNLPIIPIKDTVVYPFTVVPVYVDDQIGAKAAKKALETDRYVAVFSVQADSDQSLVPNNMYSIGTVCLVHKVVPVARQGTMVILQGISKAELLDVNAEDTPWYGSVKEVVDKEESGQKVRALAKTALTTAQNIISQTPYLPHQELQFALESLDDPLKLVYLIATVIGMKLEERQKLLQLAHVKSKLEFLVKILTREDELLQLGGKIQDDIRKDFSKSQREYFLRQKLKAIQKELGEESEAA</sequence>
<dbReference type="GO" id="GO:0005524">
    <property type="term" value="F:ATP binding"/>
    <property type="evidence" value="ECO:0007669"/>
    <property type="project" value="InterPro"/>
</dbReference>
<dbReference type="InterPro" id="IPR015947">
    <property type="entry name" value="PUA-like_sf"/>
</dbReference>
<dbReference type="InterPro" id="IPR027065">
    <property type="entry name" value="Lon_Prtase"/>
</dbReference>
<dbReference type="InterPro" id="IPR003111">
    <property type="entry name" value="Lon_prtase_N"/>
</dbReference>
<evidence type="ECO:0000313" key="3">
    <source>
        <dbReference type="Proteomes" id="UP000701698"/>
    </source>
</evidence>
<dbReference type="Pfam" id="PF02190">
    <property type="entry name" value="LON_substr_bdg"/>
    <property type="match status" value="1"/>
</dbReference>
<dbReference type="Proteomes" id="UP000701698">
    <property type="component" value="Unassembled WGS sequence"/>
</dbReference>
<dbReference type="PANTHER" id="PTHR43718">
    <property type="entry name" value="LON PROTEASE"/>
    <property type="match status" value="1"/>
</dbReference>
<proteinExistence type="predicted"/>
<dbReference type="AlphaFoldDB" id="A0A955RQA7"/>
<dbReference type="GO" id="GO:0004252">
    <property type="term" value="F:serine-type endopeptidase activity"/>
    <property type="evidence" value="ECO:0007669"/>
    <property type="project" value="InterPro"/>
</dbReference>
<dbReference type="GO" id="GO:0006515">
    <property type="term" value="P:protein quality control for misfolded or incompletely synthesized proteins"/>
    <property type="evidence" value="ECO:0007669"/>
    <property type="project" value="TreeGrafter"/>
</dbReference>
<comment type="caution">
    <text evidence="2">The sequence shown here is derived from an EMBL/GenBank/DDBJ whole genome shotgun (WGS) entry which is preliminary data.</text>
</comment>
<accession>A0A955RQA7</accession>
<organism evidence="2 3">
    <name type="scientific">candidate division WWE3 bacterium</name>
    <dbReference type="NCBI Taxonomy" id="2053526"/>
    <lineage>
        <taxon>Bacteria</taxon>
        <taxon>Katanobacteria</taxon>
    </lineage>
</organism>
<feature type="non-terminal residue" evidence="2">
    <location>
        <position position="271"/>
    </location>
</feature>
<evidence type="ECO:0000313" key="2">
    <source>
        <dbReference type="EMBL" id="MCA9390220.1"/>
    </source>
</evidence>
<evidence type="ECO:0000259" key="1">
    <source>
        <dbReference type="PROSITE" id="PS51787"/>
    </source>
</evidence>
<reference evidence="2" key="2">
    <citation type="journal article" date="2021" name="Microbiome">
        <title>Successional dynamics and alternative stable states in a saline activated sludge microbial community over 9 years.</title>
        <authorList>
            <person name="Wang Y."/>
            <person name="Ye J."/>
            <person name="Ju F."/>
            <person name="Liu L."/>
            <person name="Boyd J.A."/>
            <person name="Deng Y."/>
            <person name="Parks D.H."/>
            <person name="Jiang X."/>
            <person name="Yin X."/>
            <person name="Woodcroft B.J."/>
            <person name="Tyson G.W."/>
            <person name="Hugenholtz P."/>
            <person name="Polz M.F."/>
            <person name="Zhang T."/>
        </authorList>
    </citation>
    <scope>NUCLEOTIDE SEQUENCE</scope>
    <source>
        <strain evidence="2">HKST-UBA01</strain>
    </source>
</reference>
<dbReference type="SUPFAM" id="SSF88697">
    <property type="entry name" value="PUA domain-like"/>
    <property type="match status" value="1"/>
</dbReference>
<dbReference type="EMBL" id="JAGQKX010000048">
    <property type="protein sequence ID" value="MCA9390220.1"/>
    <property type="molecule type" value="Genomic_DNA"/>
</dbReference>